<evidence type="ECO:0000256" key="2">
    <source>
        <dbReference type="ARBA" id="ARBA00022679"/>
    </source>
</evidence>
<evidence type="ECO:0000259" key="3">
    <source>
        <dbReference type="Pfam" id="PF00535"/>
    </source>
</evidence>
<dbReference type="AlphaFoldDB" id="A0AAV5NW02"/>
<proteinExistence type="predicted"/>
<dbReference type="GO" id="GO:0016758">
    <property type="term" value="F:hexosyltransferase activity"/>
    <property type="evidence" value="ECO:0007669"/>
    <property type="project" value="UniProtKB-ARBA"/>
</dbReference>
<dbReference type="Gene3D" id="3.90.550.10">
    <property type="entry name" value="Spore Coat Polysaccharide Biosynthesis Protein SpsA, Chain A"/>
    <property type="match status" value="1"/>
</dbReference>
<reference evidence="5" key="1">
    <citation type="journal article" date="2019" name="Int. J. Syst. Evol. Microbiol.">
        <title>The Global Catalogue of Microorganisms (GCM) 10K type strain sequencing project: providing services to taxonomists for standard genome sequencing and annotation.</title>
        <authorList>
            <consortium name="The Broad Institute Genomics Platform"/>
            <consortium name="The Broad Institute Genome Sequencing Center for Infectious Disease"/>
            <person name="Wu L."/>
            <person name="Ma J."/>
        </authorList>
    </citation>
    <scope>NUCLEOTIDE SEQUENCE [LARGE SCALE GENOMIC DNA]</scope>
    <source>
        <strain evidence="5">NBRC 15640</strain>
    </source>
</reference>
<keyword evidence="5" id="KW-1185">Reference proteome</keyword>
<dbReference type="PANTHER" id="PTHR22916">
    <property type="entry name" value="GLYCOSYLTRANSFERASE"/>
    <property type="match status" value="1"/>
</dbReference>
<feature type="domain" description="Glycosyltransferase 2-like" evidence="3">
    <location>
        <begin position="10"/>
        <end position="135"/>
    </location>
</feature>
<evidence type="ECO:0000313" key="5">
    <source>
        <dbReference type="Proteomes" id="UP001156690"/>
    </source>
</evidence>
<organism evidence="4 5">
    <name type="scientific">Vibrio penaeicida</name>
    <dbReference type="NCBI Taxonomy" id="104609"/>
    <lineage>
        <taxon>Bacteria</taxon>
        <taxon>Pseudomonadati</taxon>
        <taxon>Pseudomonadota</taxon>
        <taxon>Gammaproteobacteria</taxon>
        <taxon>Vibrionales</taxon>
        <taxon>Vibrionaceae</taxon>
        <taxon>Vibrio</taxon>
    </lineage>
</organism>
<keyword evidence="1" id="KW-0328">Glycosyltransferase</keyword>
<evidence type="ECO:0000313" key="4">
    <source>
        <dbReference type="EMBL" id="GLQ74615.1"/>
    </source>
</evidence>
<dbReference type="Proteomes" id="UP001156690">
    <property type="component" value="Unassembled WGS sequence"/>
</dbReference>
<gene>
    <name evidence="4" type="ORF">GCM10007932_39760</name>
</gene>
<dbReference type="RefSeq" id="WP_126608110.1">
    <property type="nucleotide sequence ID" value="NZ_AP025144.1"/>
</dbReference>
<dbReference type="EMBL" id="BSNX01000056">
    <property type="protein sequence ID" value="GLQ74615.1"/>
    <property type="molecule type" value="Genomic_DNA"/>
</dbReference>
<dbReference type="InterPro" id="IPR001173">
    <property type="entry name" value="Glyco_trans_2-like"/>
</dbReference>
<protein>
    <recommendedName>
        <fullName evidence="3">Glycosyltransferase 2-like domain-containing protein</fullName>
    </recommendedName>
</protein>
<dbReference type="Pfam" id="PF00535">
    <property type="entry name" value="Glycos_transf_2"/>
    <property type="match status" value="1"/>
</dbReference>
<comment type="caution">
    <text evidence="4">The sequence shown here is derived from an EMBL/GenBank/DDBJ whole genome shotgun (WGS) entry which is preliminary data.</text>
</comment>
<evidence type="ECO:0000256" key="1">
    <source>
        <dbReference type="ARBA" id="ARBA00022676"/>
    </source>
</evidence>
<dbReference type="CDD" id="cd00761">
    <property type="entry name" value="Glyco_tranf_GTA_type"/>
    <property type="match status" value="1"/>
</dbReference>
<accession>A0AAV5NW02</accession>
<dbReference type="SUPFAM" id="SSF53448">
    <property type="entry name" value="Nucleotide-diphospho-sugar transferases"/>
    <property type="match status" value="1"/>
</dbReference>
<sequence length="325" mass="37015">MTNKKELKVSVLVPAYNAADTIEQCIASIAEISSIDLDLIVTDDGSKDATASQLLKLQQRYNFRLVTQENSGQAASRNRMMTMAEGDYILFCDADDYVDAKKIEEMVKYAYTHHLDLCMGTNFEVDPRTKQVYVVEKEKRLKAISGLPVSSGLEYLPKAREYKVYSATTPSHLWSRQFIEQYHLAYLEGVRYEDVDFTFKSLLHADRVSFLDSQHYFYVQHENSSMRAEGGTLRPADIRSHAAVVNNLMEEISSLKSSNSSTLSAFFKLVFMDYMQTALRSTDYALGDDRNVQKFQSLVKESGLTLGERVRIWRKFGLKVYAALT</sequence>
<keyword evidence="2" id="KW-0808">Transferase</keyword>
<name>A0AAV5NW02_9VIBR</name>
<dbReference type="PANTHER" id="PTHR22916:SF51">
    <property type="entry name" value="GLYCOSYLTRANSFERASE EPSH-RELATED"/>
    <property type="match status" value="1"/>
</dbReference>
<dbReference type="InterPro" id="IPR029044">
    <property type="entry name" value="Nucleotide-diphossugar_trans"/>
</dbReference>